<dbReference type="InterPro" id="IPR022663">
    <property type="entry name" value="DapB_C"/>
</dbReference>
<dbReference type="InterPro" id="IPR023940">
    <property type="entry name" value="DHDPR_bac"/>
</dbReference>
<dbReference type="Proteomes" id="UP001642464">
    <property type="component" value="Unassembled WGS sequence"/>
</dbReference>
<protein>
    <recommendedName>
        <fullName evidence="9">4-hydroxy-tetrahydrodipicolinate reductase</fullName>
        <ecNumber evidence="9">1.17.1.8</ecNumber>
    </recommendedName>
</protein>
<dbReference type="EC" id="1.17.1.8" evidence="9"/>
<comment type="similarity">
    <text evidence="1">Belongs to the DapB family.</text>
</comment>
<reference evidence="14 15" key="1">
    <citation type="submission" date="2024-02" db="EMBL/GenBank/DDBJ databases">
        <authorList>
            <person name="Chen Y."/>
            <person name="Shah S."/>
            <person name="Dougan E. K."/>
            <person name="Thang M."/>
            <person name="Chan C."/>
        </authorList>
    </citation>
    <scope>NUCLEOTIDE SEQUENCE [LARGE SCALE GENOMIC DNA]</scope>
</reference>
<dbReference type="InterPro" id="IPR000846">
    <property type="entry name" value="DapB_N"/>
</dbReference>
<keyword evidence="3" id="KW-0521">NADP</keyword>
<dbReference type="PIRSF" id="PIRSF000161">
    <property type="entry name" value="DHPR"/>
    <property type="match status" value="1"/>
</dbReference>
<evidence type="ECO:0000256" key="10">
    <source>
        <dbReference type="ARBA" id="ARBA00049080"/>
    </source>
</evidence>
<dbReference type="Pfam" id="PF05173">
    <property type="entry name" value="DapB_C"/>
    <property type="match status" value="1"/>
</dbReference>
<gene>
    <name evidence="14" type="ORF">SCF082_LOCUS32866</name>
</gene>
<keyword evidence="5" id="KW-0560">Oxidoreductase</keyword>
<dbReference type="PANTHER" id="PTHR20836">
    <property type="entry name" value="DIHYDRODIPICOLINATE REDUCTASE"/>
    <property type="match status" value="1"/>
</dbReference>
<sequence>MGVEVALTGEGMPASAEVEKEDGGKIQVQLIAPGPDTEQQLKDAVEKGRAAGKTVIAIDFTHPTAVNKNAELYCKVGLPFVMGTTGGDREALHKVVTDAGLYCLIAPNMCKQIVAFQAMMDNISSMYPGAFGGYGLKITESHQSGKADTSGTAKAMVEYLNKLKGGEPFPVEDITKLREAPEQEAFGVPTEALKGHAWHTYTLTSSDGSVIFEFKHNVCGRRTYAEGVVDAVHFLAARIHAASDKKLFNMIDVLQAGEMN</sequence>
<accession>A0ABP0NI66</accession>
<dbReference type="PANTHER" id="PTHR20836:SF0">
    <property type="entry name" value="4-HYDROXY-TETRAHYDRODIPICOLINATE REDUCTASE 1, CHLOROPLASTIC-RELATED"/>
    <property type="match status" value="1"/>
</dbReference>
<feature type="domain" description="Dihydrodipicolinate reductase N-terminal" evidence="12">
    <location>
        <begin position="32"/>
        <end position="109"/>
    </location>
</feature>
<evidence type="ECO:0000256" key="9">
    <source>
        <dbReference type="ARBA" id="ARBA00038983"/>
    </source>
</evidence>
<evidence type="ECO:0000256" key="5">
    <source>
        <dbReference type="ARBA" id="ARBA00023002"/>
    </source>
</evidence>
<evidence type="ECO:0000256" key="8">
    <source>
        <dbReference type="ARBA" id="ARBA00037922"/>
    </source>
</evidence>
<dbReference type="Gene3D" id="3.40.50.720">
    <property type="entry name" value="NAD(P)-binding Rossmann-like Domain"/>
    <property type="match status" value="1"/>
</dbReference>
<keyword evidence="7" id="KW-0457">Lysine biosynthesis</keyword>
<evidence type="ECO:0000313" key="14">
    <source>
        <dbReference type="EMBL" id="CAK9063475.1"/>
    </source>
</evidence>
<comment type="pathway">
    <text evidence="8">Amino-acid biosynthesis; L-lysine biosynthesis via DAP pathway; (S)-tetrahydrodipicolinate from L-aspartate: step 4/4.</text>
</comment>
<evidence type="ECO:0000256" key="7">
    <source>
        <dbReference type="ARBA" id="ARBA00023154"/>
    </source>
</evidence>
<feature type="domain" description="Dihydrodipicolinate reductase C-terminal" evidence="13">
    <location>
        <begin position="114"/>
        <end position="254"/>
    </location>
</feature>
<dbReference type="EMBL" id="CAXAMM010028805">
    <property type="protein sequence ID" value="CAK9063475.1"/>
    <property type="molecule type" value="Genomic_DNA"/>
</dbReference>
<organism evidence="14 15">
    <name type="scientific">Durusdinium trenchii</name>
    <dbReference type="NCBI Taxonomy" id="1381693"/>
    <lineage>
        <taxon>Eukaryota</taxon>
        <taxon>Sar</taxon>
        <taxon>Alveolata</taxon>
        <taxon>Dinophyceae</taxon>
        <taxon>Suessiales</taxon>
        <taxon>Symbiodiniaceae</taxon>
        <taxon>Durusdinium</taxon>
    </lineage>
</organism>
<dbReference type="InterPro" id="IPR036291">
    <property type="entry name" value="NAD(P)-bd_dom_sf"/>
</dbReference>
<evidence type="ECO:0000259" key="12">
    <source>
        <dbReference type="Pfam" id="PF01113"/>
    </source>
</evidence>
<dbReference type="SUPFAM" id="SSF51735">
    <property type="entry name" value="NAD(P)-binding Rossmann-fold domains"/>
    <property type="match status" value="1"/>
</dbReference>
<name>A0ABP0NI66_9DINO</name>
<keyword evidence="6" id="KW-0520">NAD</keyword>
<comment type="catalytic activity">
    <reaction evidence="11">
        <text>(S)-2,3,4,5-tetrahydrodipicolinate + NAD(+) + H2O = (2S,4S)-4-hydroxy-2,3,4,5-tetrahydrodipicolinate + NADH + H(+)</text>
        <dbReference type="Rhea" id="RHEA:35323"/>
        <dbReference type="ChEBI" id="CHEBI:15377"/>
        <dbReference type="ChEBI" id="CHEBI:15378"/>
        <dbReference type="ChEBI" id="CHEBI:16845"/>
        <dbReference type="ChEBI" id="CHEBI:57540"/>
        <dbReference type="ChEBI" id="CHEBI:57945"/>
        <dbReference type="ChEBI" id="CHEBI:67139"/>
        <dbReference type="EC" id="1.17.1.8"/>
    </reaction>
</comment>
<evidence type="ECO:0000256" key="6">
    <source>
        <dbReference type="ARBA" id="ARBA00023027"/>
    </source>
</evidence>
<evidence type="ECO:0000313" key="15">
    <source>
        <dbReference type="Proteomes" id="UP001642464"/>
    </source>
</evidence>
<evidence type="ECO:0000259" key="13">
    <source>
        <dbReference type="Pfam" id="PF05173"/>
    </source>
</evidence>
<evidence type="ECO:0000256" key="3">
    <source>
        <dbReference type="ARBA" id="ARBA00022857"/>
    </source>
</evidence>
<evidence type="ECO:0000256" key="1">
    <source>
        <dbReference type="ARBA" id="ARBA00006642"/>
    </source>
</evidence>
<comment type="catalytic activity">
    <reaction evidence="10">
        <text>(S)-2,3,4,5-tetrahydrodipicolinate + NADP(+) + H2O = (2S,4S)-4-hydroxy-2,3,4,5-tetrahydrodipicolinate + NADPH + H(+)</text>
        <dbReference type="Rhea" id="RHEA:35331"/>
        <dbReference type="ChEBI" id="CHEBI:15377"/>
        <dbReference type="ChEBI" id="CHEBI:15378"/>
        <dbReference type="ChEBI" id="CHEBI:16845"/>
        <dbReference type="ChEBI" id="CHEBI:57783"/>
        <dbReference type="ChEBI" id="CHEBI:58349"/>
        <dbReference type="ChEBI" id="CHEBI:67139"/>
        <dbReference type="EC" id="1.17.1.8"/>
    </reaction>
</comment>
<evidence type="ECO:0000256" key="11">
    <source>
        <dbReference type="ARBA" id="ARBA00049396"/>
    </source>
</evidence>
<proteinExistence type="inferred from homology"/>
<comment type="caution">
    <text evidence="14">The sequence shown here is derived from an EMBL/GenBank/DDBJ whole genome shotgun (WGS) entry which is preliminary data.</text>
</comment>
<dbReference type="Gene3D" id="3.30.360.10">
    <property type="entry name" value="Dihydrodipicolinate Reductase, domain 2"/>
    <property type="match status" value="1"/>
</dbReference>
<dbReference type="Pfam" id="PF01113">
    <property type="entry name" value="DapB_N"/>
    <property type="match status" value="1"/>
</dbReference>
<evidence type="ECO:0000256" key="2">
    <source>
        <dbReference type="ARBA" id="ARBA00022605"/>
    </source>
</evidence>
<keyword evidence="15" id="KW-1185">Reference proteome</keyword>
<keyword evidence="4" id="KW-0220">Diaminopimelate biosynthesis</keyword>
<keyword evidence="2" id="KW-0028">Amino-acid biosynthesis</keyword>
<evidence type="ECO:0000256" key="4">
    <source>
        <dbReference type="ARBA" id="ARBA00022915"/>
    </source>
</evidence>